<dbReference type="OrthoDB" id="5917823at2759"/>
<dbReference type="PANTHER" id="PTHR10844">
    <property type="entry name" value="CAVEOLIN"/>
    <property type="match status" value="1"/>
</dbReference>
<dbReference type="InterPro" id="IPR001612">
    <property type="entry name" value="Caveolin"/>
</dbReference>
<evidence type="ECO:0000256" key="2">
    <source>
        <dbReference type="ARBA" id="ARBA00010988"/>
    </source>
</evidence>
<keyword evidence="8" id="KW-0812">Transmembrane</keyword>
<comment type="caution">
    <text evidence="9">The sequence shown here is derived from an EMBL/GenBank/DDBJ whole genome shotgun (WGS) entry which is preliminary data.</text>
</comment>
<evidence type="ECO:0000256" key="7">
    <source>
        <dbReference type="SAM" id="MobiDB-lite"/>
    </source>
</evidence>
<name>A0A8S1HDY0_9PELO</name>
<dbReference type="AlphaFoldDB" id="A0A8S1HDY0"/>
<comment type="function">
    <text evidence="6">May act as a scaffolding protein within caveolar membranes. Interacts directly with G-protein alpha subunits and can functionally regulate their activity.</text>
</comment>
<sequence length="233" mass="25969">MSDEATKGTELEQVPLKTDTDAGVDVPTTAPPLVETPKSKKTWFTWNKKKTLAANGAEVTVEEGNVVVEKPKKNCWWSKSCPKSEAEQKAEQLSMGLNLVDRDEKGINGHVQFNFDDIFGEADSQHSWDCVWRLIFKVFTWTRLFVYRVLSLIVAIPIAIVFGILFAIVSVLNVFACVPLAKLLSIPANWIAKTWNWLVRSLVDPVASSVGLIFSSCTIRKYGINSQPTDPLI</sequence>
<organism evidence="9 10">
    <name type="scientific">Caenorhabditis auriculariae</name>
    <dbReference type="NCBI Taxonomy" id="2777116"/>
    <lineage>
        <taxon>Eukaryota</taxon>
        <taxon>Metazoa</taxon>
        <taxon>Ecdysozoa</taxon>
        <taxon>Nematoda</taxon>
        <taxon>Chromadorea</taxon>
        <taxon>Rhabditida</taxon>
        <taxon>Rhabditina</taxon>
        <taxon>Rhabditomorpha</taxon>
        <taxon>Rhabditoidea</taxon>
        <taxon>Rhabditidae</taxon>
        <taxon>Peloderinae</taxon>
        <taxon>Caenorhabditis</taxon>
    </lineage>
</organism>
<evidence type="ECO:0000256" key="3">
    <source>
        <dbReference type="ARBA" id="ARBA00022475"/>
    </source>
</evidence>
<gene>
    <name evidence="9" type="ORF">CAUJ_LOCUS10592</name>
</gene>
<keyword evidence="3 6" id="KW-1003">Cell membrane</keyword>
<evidence type="ECO:0000256" key="1">
    <source>
        <dbReference type="ARBA" id="ARBA00004202"/>
    </source>
</evidence>
<accession>A0A8S1HDY0</accession>
<evidence type="ECO:0000256" key="8">
    <source>
        <dbReference type="SAM" id="Phobius"/>
    </source>
</evidence>
<comment type="subcellular location">
    <subcellularLocation>
        <location evidence="1 6">Cell membrane</location>
        <topology evidence="1 6">Peripheral membrane protein</topology>
    </subcellularLocation>
    <subcellularLocation>
        <location evidence="6">Golgi apparatus membrane</location>
        <topology evidence="6">Peripheral membrane protein</topology>
    </subcellularLocation>
    <subcellularLocation>
        <location evidence="6">Membrane</location>
        <location evidence="6">Caveola</location>
        <topology evidence="6">Peripheral membrane protein</topology>
    </subcellularLocation>
</comment>
<keyword evidence="8" id="KW-1133">Transmembrane helix</keyword>
<dbReference type="Pfam" id="PF01146">
    <property type="entry name" value="Caveolin"/>
    <property type="match status" value="1"/>
</dbReference>
<reference evidence="9" key="1">
    <citation type="submission" date="2020-10" db="EMBL/GenBank/DDBJ databases">
        <authorList>
            <person name="Kikuchi T."/>
        </authorList>
    </citation>
    <scope>NUCLEOTIDE SEQUENCE</scope>
    <source>
        <strain evidence="9">NKZ352</strain>
    </source>
</reference>
<protein>
    <recommendedName>
        <fullName evidence="6">Caveolin</fullName>
    </recommendedName>
</protein>
<evidence type="ECO:0000313" key="10">
    <source>
        <dbReference type="Proteomes" id="UP000835052"/>
    </source>
</evidence>
<feature type="compositionally biased region" description="Basic and acidic residues" evidence="7">
    <location>
        <begin position="1"/>
        <end position="10"/>
    </location>
</feature>
<dbReference type="GO" id="GO:0070836">
    <property type="term" value="P:caveola assembly"/>
    <property type="evidence" value="ECO:0007669"/>
    <property type="project" value="InterPro"/>
</dbReference>
<dbReference type="GO" id="GO:0060090">
    <property type="term" value="F:molecular adaptor activity"/>
    <property type="evidence" value="ECO:0007669"/>
    <property type="project" value="TreeGrafter"/>
</dbReference>
<evidence type="ECO:0000256" key="4">
    <source>
        <dbReference type="ARBA" id="ARBA00023034"/>
    </source>
</evidence>
<keyword evidence="4 6" id="KW-0333">Golgi apparatus</keyword>
<keyword evidence="5 6" id="KW-0472">Membrane</keyword>
<evidence type="ECO:0000256" key="6">
    <source>
        <dbReference type="RuleBase" id="RU000680"/>
    </source>
</evidence>
<feature type="transmembrane region" description="Helical" evidence="8">
    <location>
        <begin position="145"/>
        <end position="175"/>
    </location>
</feature>
<dbReference type="GO" id="GO:0000139">
    <property type="term" value="C:Golgi membrane"/>
    <property type="evidence" value="ECO:0007669"/>
    <property type="project" value="UniProtKB-SubCell"/>
</dbReference>
<dbReference type="GO" id="GO:0005901">
    <property type="term" value="C:caveola"/>
    <property type="evidence" value="ECO:0007669"/>
    <property type="project" value="UniProtKB-SubCell"/>
</dbReference>
<dbReference type="PANTHER" id="PTHR10844:SF21">
    <property type="entry name" value="CAVEOLIN-1"/>
    <property type="match status" value="1"/>
</dbReference>
<keyword evidence="10" id="KW-1185">Reference proteome</keyword>
<evidence type="ECO:0000256" key="5">
    <source>
        <dbReference type="ARBA" id="ARBA00023136"/>
    </source>
</evidence>
<evidence type="ECO:0000313" key="9">
    <source>
        <dbReference type="EMBL" id="CAD6194673.1"/>
    </source>
</evidence>
<feature type="region of interest" description="Disordered" evidence="7">
    <location>
        <begin position="1"/>
        <end position="34"/>
    </location>
</feature>
<comment type="similarity">
    <text evidence="2 6">Belongs to the caveolin family.</text>
</comment>
<proteinExistence type="inferred from homology"/>
<dbReference type="EMBL" id="CAJGYM010000046">
    <property type="protein sequence ID" value="CAD6194673.1"/>
    <property type="molecule type" value="Genomic_DNA"/>
</dbReference>
<dbReference type="Proteomes" id="UP000835052">
    <property type="component" value="Unassembled WGS sequence"/>
</dbReference>